<organism evidence="2">
    <name type="scientific">uncultured Solirubrobacterales bacterium</name>
    <dbReference type="NCBI Taxonomy" id="768556"/>
    <lineage>
        <taxon>Bacteria</taxon>
        <taxon>Bacillati</taxon>
        <taxon>Actinomycetota</taxon>
        <taxon>Thermoleophilia</taxon>
        <taxon>Solirubrobacterales</taxon>
        <taxon>environmental samples</taxon>
    </lineage>
</organism>
<dbReference type="EMBL" id="CADCVV010000015">
    <property type="protein sequence ID" value="CAA9482368.1"/>
    <property type="molecule type" value="Genomic_DNA"/>
</dbReference>
<feature type="compositionally biased region" description="Low complexity" evidence="1">
    <location>
        <begin position="187"/>
        <end position="205"/>
    </location>
</feature>
<dbReference type="AlphaFoldDB" id="A0A6J4RVS9"/>
<gene>
    <name evidence="2" type="ORF">AVDCRST_MAG17-252</name>
</gene>
<feature type="compositionally biased region" description="Basic residues" evidence="1">
    <location>
        <begin position="100"/>
        <end position="111"/>
    </location>
</feature>
<feature type="non-terminal residue" evidence="2">
    <location>
        <position position="1"/>
    </location>
</feature>
<evidence type="ECO:0000313" key="2">
    <source>
        <dbReference type="EMBL" id="CAA9482368.1"/>
    </source>
</evidence>
<feature type="compositionally biased region" description="Basic residues" evidence="1">
    <location>
        <begin position="171"/>
        <end position="186"/>
    </location>
</feature>
<feature type="region of interest" description="Disordered" evidence="1">
    <location>
        <begin position="93"/>
        <end position="129"/>
    </location>
</feature>
<proteinExistence type="predicted"/>
<protein>
    <submittedName>
        <fullName evidence="2">Uncharacterized protein</fullName>
    </submittedName>
</protein>
<evidence type="ECO:0000256" key="1">
    <source>
        <dbReference type="SAM" id="MobiDB-lite"/>
    </source>
</evidence>
<name>A0A6J4RVS9_9ACTN</name>
<accession>A0A6J4RVS9</accession>
<feature type="region of interest" description="Disordered" evidence="1">
    <location>
        <begin position="1"/>
        <end position="33"/>
    </location>
</feature>
<sequence>ALAGTSAASIPGLRQRARRHLQADDGRSLRPLRGVHQEVERVPQDPQGVRLLGDRGQPSLLAAAGGLHRLHLRPARLQEPRALLRAPRRRGRLAAGSLRRDHRRRAPRRRRDVGAGRAQGRLGRPRLGHGRLRPQRRIAVQLHHGLAEPVGGLQHGSRARDRRLRARLRAGLRRHASGSQGLRRRVLPQPRLGPRQPPARAGRAGLARREPAGAPGV</sequence>
<feature type="non-terminal residue" evidence="2">
    <location>
        <position position="217"/>
    </location>
</feature>
<feature type="region of interest" description="Disordered" evidence="1">
    <location>
        <begin position="171"/>
        <end position="217"/>
    </location>
</feature>
<reference evidence="2" key="1">
    <citation type="submission" date="2020-02" db="EMBL/GenBank/DDBJ databases">
        <authorList>
            <person name="Meier V. D."/>
        </authorList>
    </citation>
    <scope>NUCLEOTIDE SEQUENCE</scope>
    <source>
        <strain evidence="2">AVDCRST_MAG17</strain>
    </source>
</reference>